<dbReference type="EMBL" id="BK015207">
    <property type="protein sequence ID" value="DAD95973.1"/>
    <property type="molecule type" value="Genomic_DNA"/>
</dbReference>
<proteinExistence type="predicted"/>
<accession>A0A8S5NME3</accession>
<sequence length="270" mass="30566">MAGNFKPEFWSKYCQKELKNDLLLANWCNYQFSEEVKQGARLKIVGAVRPTIQTYIPGKDLNVENLGDNSQYLDIDQFKAFAFEVDDVDRAQSKPGYLETQFDEAKEALAEDYDKFVGTLAKEARKDMRSQSTDISAESDPFATIDAGLVKLYKNGVTTKTELAADLNGEHLTACRKKLQTIFTDNVEYIKRGAVGKYNNCYMRMSNNLYNDGTDDYEMIRTKKAMALANGIDKVEKARKEKGFADIVKGLHVYGGELVRPKELYVILAH</sequence>
<evidence type="ECO:0000313" key="1">
    <source>
        <dbReference type="EMBL" id="DAD95973.1"/>
    </source>
</evidence>
<reference evidence="1" key="1">
    <citation type="journal article" date="2021" name="Proc. Natl. Acad. Sci. U.S.A.">
        <title>A Catalog of Tens of Thousands of Viruses from Human Metagenomes Reveals Hidden Associations with Chronic Diseases.</title>
        <authorList>
            <person name="Tisza M.J."/>
            <person name="Buck C.B."/>
        </authorList>
    </citation>
    <scope>NUCLEOTIDE SEQUENCE</scope>
    <source>
        <strain evidence="1">CtSGm32</strain>
    </source>
</reference>
<organism evidence="1">
    <name type="scientific">Myoviridae sp. ctSGm32</name>
    <dbReference type="NCBI Taxonomy" id="2826653"/>
    <lineage>
        <taxon>Viruses</taxon>
        <taxon>Duplodnaviria</taxon>
        <taxon>Heunggongvirae</taxon>
        <taxon>Uroviricota</taxon>
        <taxon>Caudoviricetes</taxon>
    </lineage>
</organism>
<name>A0A8S5NME3_9CAUD</name>
<protein>
    <submittedName>
        <fullName evidence="1">Major capsid protein</fullName>
    </submittedName>
</protein>